<feature type="region of interest" description="Disordered" evidence="1">
    <location>
        <begin position="1"/>
        <end position="81"/>
    </location>
</feature>
<reference evidence="2" key="1">
    <citation type="submission" date="2021-12" db="EMBL/GenBank/DDBJ databases">
        <title>Convergent genome expansion in fungi linked to evolution of root-endophyte symbiosis.</title>
        <authorList>
            <consortium name="DOE Joint Genome Institute"/>
            <person name="Ke Y.-H."/>
            <person name="Bonito G."/>
            <person name="Liao H.-L."/>
            <person name="Looney B."/>
            <person name="Rojas-Flechas A."/>
            <person name="Nash J."/>
            <person name="Hameed K."/>
            <person name="Schadt C."/>
            <person name="Martin F."/>
            <person name="Crous P.W."/>
            <person name="Miettinen O."/>
            <person name="Magnuson J.K."/>
            <person name="Labbe J."/>
            <person name="Jacobson D."/>
            <person name="Doktycz M.J."/>
            <person name="Veneault-Fourrey C."/>
            <person name="Kuo A."/>
            <person name="Mondo S."/>
            <person name="Calhoun S."/>
            <person name="Riley R."/>
            <person name="Ohm R."/>
            <person name="LaButti K."/>
            <person name="Andreopoulos B."/>
            <person name="Pangilinan J."/>
            <person name="Nolan M."/>
            <person name="Tritt A."/>
            <person name="Clum A."/>
            <person name="Lipzen A."/>
            <person name="Daum C."/>
            <person name="Barry K."/>
            <person name="Grigoriev I.V."/>
            <person name="Vilgalys R."/>
        </authorList>
    </citation>
    <scope>NUCLEOTIDE SEQUENCE</scope>
    <source>
        <strain evidence="2">PMI_201</strain>
    </source>
</reference>
<evidence type="ECO:0000313" key="2">
    <source>
        <dbReference type="EMBL" id="KAH8703905.1"/>
    </source>
</evidence>
<evidence type="ECO:0008006" key="4">
    <source>
        <dbReference type="Google" id="ProtNLM"/>
    </source>
</evidence>
<dbReference type="EMBL" id="JAJTJA010000002">
    <property type="protein sequence ID" value="KAH8703905.1"/>
    <property type="molecule type" value="Genomic_DNA"/>
</dbReference>
<dbReference type="Proteomes" id="UP001201262">
    <property type="component" value="Unassembled WGS sequence"/>
</dbReference>
<gene>
    <name evidence="2" type="ORF">BGW36DRAFT_355300</name>
</gene>
<comment type="caution">
    <text evidence="2">The sequence shown here is derived from an EMBL/GenBank/DDBJ whole genome shotgun (WGS) entry which is preliminary data.</text>
</comment>
<feature type="compositionally biased region" description="Polar residues" evidence="1">
    <location>
        <begin position="56"/>
        <end position="74"/>
    </location>
</feature>
<feature type="compositionally biased region" description="Acidic residues" evidence="1">
    <location>
        <begin position="34"/>
        <end position="45"/>
    </location>
</feature>
<evidence type="ECO:0000313" key="3">
    <source>
        <dbReference type="Proteomes" id="UP001201262"/>
    </source>
</evidence>
<feature type="compositionally biased region" description="Basic and acidic residues" evidence="1">
    <location>
        <begin position="570"/>
        <end position="589"/>
    </location>
</feature>
<feature type="region of interest" description="Disordered" evidence="1">
    <location>
        <begin position="570"/>
        <end position="595"/>
    </location>
</feature>
<accession>A0AAD4L1P1</accession>
<dbReference type="GeneID" id="70243917"/>
<dbReference type="AlphaFoldDB" id="A0AAD4L1P1"/>
<dbReference type="RefSeq" id="XP_046076923.1">
    <property type="nucleotide sequence ID" value="XM_046213630.1"/>
</dbReference>
<proteinExistence type="predicted"/>
<keyword evidence="3" id="KW-1185">Reference proteome</keyword>
<evidence type="ECO:0000256" key="1">
    <source>
        <dbReference type="SAM" id="MobiDB-lite"/>
    </source>
</evidence>
<name>A0AAD4L1P1_9EURO</name>
<organism evidence="2 3">
    <name type="scientific">Talaromyces proteolyticus</name>
    <dbReference type="NCBI Taxonomy" id="1131652"/>
    <lineage>
        <taxon>Eukaryota</taxon>
        <taxon>Fungi</taxon>
        <taxon>Dikarya</taxon>
        <taxon>Ascomycota</taxon>
        <taxon>Pezizomycotina</taxon>
        <taxon>Eurotiomycetes</taxon>
        <taxon>Eurotiomycetidae</taxon>
        <taxon>Eurotiales</taxon>
        <taxon>Trichocomaceae</taxon>
        <taxon>Talaromyces</taxon>
        <taxon>Talaromyces sect. Bacilispori</taxon>
    </lineage>
</organism>
<feature type="region of interest" description="Disordered" evidence="1">
    <location>
        <begin position="804"/>
        <end position="828"/>
    </location>
</feature>
<feature type="compositionally biased region" description="Basic and acidic residues" evidence="1">
    <location>
        <begin position="24"/>
        <end position="33"/>
    </location>
</feature>
<protein>
    <recommendedName>
        <fullName evidence="4">RRM domain-containing protein</fullName>
    </recommendedName>
</protein>
<sequence>MNPEVQPFASQKSSPEEYSPIGHSSEDYPTEDHSPEEESPEESSPEELSPSEKHFCQQSPEEQCLQGHSPQGHPTLNYPPEPTWPVSDYQYHMEYRCATPTRYQPAILYHENPVPPPSNPWHQYPQQDWHYMSSLPSFPFPHEPPVGNYSNDGPISLFYPPQISGYSDPAQYQMYPGNAADHNPLRPDPPISFQYGHPMGSFSNRGPSWLPSYSPRIPTYSDSAQYQIHSGKSPNYSPSRQTLIHNRDPEAKVFVGDLPNQLSNRQLKDQLVEMFQYDGKRCKKACSARCAVSCREHCTDNCSKVYEQDRSWRNAWKITPDINIAPGIRKGPGRHKELRTAWIQYKKISDAEKFLVKARAKGFAMQAGYEKRRLRVDRANGKRTCRLVMSNPADNEIYRSAYVDEIKGFVEYASREKNTKITAHISDTPEVENQADTGMVTHSFGVIFRSADQAKLAVREFPNFSKRCKLEATHVEITGIPSWRLPSGLSFDALDLDHGQIWWEYAKATLPGNTNDIVNTNCPAPRKFLEITDFPEKTSLLSIKIYRENIIHLEYTSFFGRVASIQTRYGNRDQRNSEEARLSVEKSDNSPDYPTNFGGNFTRTACGNWEIHNPKSVKNYRAMEGITWSRLLCNPYLKSESLYFSRKGVKEIPDETKRNLQEIFEQIRKNSKSLENIGREGRPGYVEIKDKISNEIQPYGRGPYETGTMETPVLNVDGKTKISQETHNKQAENSQTVCSGIDDVMISEGDETDEIEDETNRQQNVSLEIAYSNGGDDYTIEAEGMTGKFESEKKILEDVQKVEQEGNGDTNGMGGSMGNPKGQSRNKGLNGVLKRRMKVRINAGSVRESVGGPVGGLNFLF</sequence>